<dbReference type="PANTHER" id="PTHR43834:SF6">
    <property type="entry name" value="GTPASE DER"/>
    <property type="match status" value="1"/>
</dbReference>
<feature type="binding site" evidence="8">
    <location>
        <begin position="20"/>
        <end position="27"/>
    </location>
    <ligand>
        <name>GTP</name>
        <dbReference type="ChEBI" id="CHEBI:37565"/>
        <label>1</label>
    </ligand>
</feature>
<dbReference type="NCBIfam" id="TIGR00231">
    <property type="entry name" value="small_GTP"/>
    <property type="match status" value="2"/>
</dbReference>
<reference evidence="12 13" key="1">
    <citation type="submission" date="2021-01" db="EMBL/GenBank/DDBJ databases">
        <title>Sequencing the genomes of 1000 actinobacteria strains.</title>
        <authorList>
            <person name="Klenk H.-P."/>
        </authorList>
    </citation>
    <scope>NUCLEOTIDE SEQUENCE [LARGE SCALE GENOMIC DNA]</scope>
    <source>
        <strain evidence="12 13">DSM 18662</strain>
    </source>
</reference>
<keyword evidence="6 8" id="KW-0342">GTP-binding</keyword>
<dbReference type="Gene3D" id="3.40.50.300">
    <property type="entry name" value="P-loop containing nucleotide triphosphate hydrolases"/>
    <property type="match status" value="2"/>
</dbReference>
<evidence type="ECO:0000256" key="7">
    <source>
        <dbReference type="ARBA" id="ARBA00032345"/>
    </source>
</evidence>
<dbReference type="NCBIfam" id="TIGR03594">
    <property type="entry name" value="GTPase_EngA"/>
    <property type="match status" value="1"/>
</dbReference>
<dbReference type="PRINTS" id="PR00326">
    <property type="entry name" value="GTP1OBG"/>
</dbReference>
<dbReference type="InterPro" id="IPR031166">
    <property type="entry name" value="G_ENGA"/>
</dbReference>
<dbReference type="RefSeq" id="WP_204915948.1">
    <property type="nucleotide sequence ID" value="NZ_BAAAQP010000003.1"/>
</dbReference>
<dbReference type="PIRSF" id="PIRSF006485">
    <property type="entry name" value="GTP-binding_EngA"/>
    <property type="match status" value="1"/>
</dbReference>
<comment type="similarity">
    <text evidence="1 8 9 10">Belongs to the TRAFAC class TrmE-Era-EngA-EngB-Septin-like GTPase superfamily. EngA (Der) GTPase family.</text>
</comment>
<keyword evidence="4 10" id="KW-0677">Repeat</keyword>
<dbReference type="Gene3D" id="3.30.300.20">
    <property type="match status" value="1"/>
</dbReference>
<accession>A0ABS2RDZ5</accession>
<feature type="binding site" evidence="8">
    <location>
        <begin position="67"/>
        <end position="71"/>
    </location>
    <ligand>
        <name>GTP</name>
        <dbReference type="ChEBI" id="CHEBI:37565"/>
        <label>1</label>
    </ligand>
</feature>
<organism evidence="12 13">
    <name type="scientific">Microlunatus panaciterrae</name>
    <dbReference type="NCBI Taxonomy" id="400768"/>
    <lineage>
        <taxon>Bacteria</taxon>
        <taxon>Bacillati</taxon>
        <taxon>Actinomycetota</taxon>
        <taxon>Actinomycetes</taxon>
        <taxon>Propionibacteriales</taxon>
        <taxon>Propionibacteriaceae</taxon>
        <taxon>Microlunatus</taxon>
    </lineage>
</organism>
<keyword evidence="3 8" id="KW-0690">Ribosome biogenesis</keyword>
<gene>
    <name evidence="8" type="primary">der</name>
    <name evidence="12" type="ORF">JOE57_000147</name>
</gene>
<evidence type="ECO:0000256" key="2">
    <source>
        <dbReference type="ARBA" id="ARBA00020953"/>
    </source>
</evidence>
<evidence type="ECO:0000256" key="1">
    <source>
        <dbReference type="ARBA" id="ARBA00008279"/>
    </source>
</evidence>
<evidence type="ECO:0000259" key="11">
    <source>
        <dbReference type="PROSITE" id="PS51712"/>
    </source>
</evidence>
<dbReference type="InterPro" id="IPR015946">
    <property type="entry name" value="KH_dom-like_a/b"/>
</dbReference>
<name>A0ABS2RDZ5_9ACTN</name>
<sequence>MTEYAEADEAQILPVVAVVGRPNVGKSTLVNRIIGRREAVVQDVPGVTRDRVSYDAVWNGRQFVVVDTGGWASDAKGLAAQIAEQAELAIASADAVLFVVDATVGTLDEDEAVVEVLRRSRKPVVLAANKVDDQRTEMEAASMWNLGLGEPYAVSALHGRGSGDLLDALLAVLPQAPREGEPVERGPRRVAIVGKPNVGKSSLLNKLARQQRVVVDNAAGTTVDPVDELVEVDGEVYRFIDTAGIRRRVKEASGHEYYASLRTHGAIERAELCIVVVDASEPLTEQDLRILSSVEEAGRALLIAFNKWDLTDEERRRYLEREMERDLVQFGWAGHVNISATTGRHVDRLGPAIREALDSWETRISTGKLNAFLGRIVASHPHPVRGGKQPRILFGTQAQAGPPTFVLFTSGQVEDGYLRFVERRLREEFGFKGTPVHVQVRAREKRKARA</sequence>
<dbReference type="SUPFAM" id="SSF52540">
    <property type="entry name" value="P-loop containing nucleoside triphosphate hydrolases"/>
    <property type="match status" value="2"/>
</dbReference>
<evidence type="ECO:0000256" key="5">
    <source>
        <dbReference type="ARBA" id="ARBA00022741"/>
    </source>
</evidence>
<protein>
    <recommendedName>
        <fullName evidence="2 8">GTPase Der</fullName>
    </recommendedName>
    <alternativeName>
        <fullName evidence="7 8">GTP-binding protein EngA</fullName>
    </alternativeName>
</protein>
<feature type="binding site" evidence="8">
    <location>
        <begin position="194"/>
        <end position="201"/>
    </location>
    <ligand>
        <name>GTP</name>
        <dbReference type="ChEBI" id="CHEBI:37565"/>
        <label>2</label>
    </ligand>
</feature>
<feature type="binding site" evidence="8">
    <location>
        <begin position="241"/>
        <end position="245"/>
    </location>
    <ligand>
        <name>GTP</name>
        <dbReference type="ChEBI" id="CHEBI:37565"/>
        <label>2</label>
    </ligand>
</feature>
<feature type="binding site" evidence="8">
    <location>
        <begin position="306"/>
        <end position="309"/>
    </location>
    <ligand>
        <name>GTP</name>
        <dbReference type="ChEBI" id="CHEBI:37565"/>
        <label>2</label>
    </ligand>
</feature>
<feature type="domain" description="EngA-type G" evidence="11">
    <location>
        <begin position="188"/>
        <end position="361"/>
    </location>
</feature>
<comment type="function">
    <text evidence="8 10">GTPase that plays an essential role in the late steps of ribosome biogenesis.</text>
</comment>
<dbReference type="HAMAP" id="MF_00195">
    <property type="entry name" value="GTPase_Der"/>
    <property type="match status" value="1"/>
</dbReference>
<dbReference type="CDD" id="cd01895">
    <property type="entry name" value="EngA2"/>
    <property type="match status" value="1"/>
</dbReference>
<dbReference type="SMART" id="SM00382">
    <property type="entry name" value="AAA"/>
    <property type="match status" value="2"/>
</dbReference>
<dbReference type="InterPro" id="IPR016484">
    <property type="entry name" value="GTPase_Der"/>
</dbReference>
<comment type="caution">
    <text evidence="12">The sequence shown here is derived from an EMBL/GenBank/DDBJ whole genome shotgun (WGS) entry which is preliminary data.</text>
</comment>
<evidence type="ECO:0000256" key="3">
    <source>
        <dbReference type="ARBA" id="ARBA00022517"/>
    </source>
</evidence>
<feature type="binding site" evidence="8">
    <location>
        <begin position="129"/>
        <end position="132"/>
    </location>
    <ligand>
        <name>GTP</name>
        <dbReference type="ChEBI" id="CHEBI:37565"/>
        <label>1</label>
    </ligand>
</feature>
<evidence type="ECO:0000256" key="8">
    <source>
        <dbReference type="HAMAP-Rule" id="MF_00195"/>
    </source>
</evidence>
<dbReference type="InterPro" id="IPR032859">
    <property type="entry name" value="KH_dom-like"/>
</dbReference>
<dbReference type="InterPro" id="IPR027417">
    <property type="entry name" value="P-loop_NTPase"/>
</dbReference>
<dbReference type="InterPro" id="IPR006073">
    <property type="entry name" value="GTP-bd"/>
</dbReference>
<dbReference type="Pfam" id="PF14714">
    <property type="entry name" value="KH_dom-like"/>
    <property type="match status" value="1"/>
</dbReference>
<dbReference type="NCBIfam" id="NF002828">
    <property type="entry name" value="PRK03003.1"/>
    <property type="match status" value="1"/>
</dbReference>
<dbReference type="CDD" id="cd01894">
    <property type="entry name" value="EngA1"/>
    <property type="match status" value="1"/>
</dbReference>
<evidence type="ECO:0000256" key="9">
    <source>
        <dbReference type="PROSITE-ProRule" id="PRU01049"/>
    </source>
</evidence>
<dbReference type="InterPro" id="IPR005225">
    <property type="entry name" value="Small_GTP-bd"/>
</dbReference>
<comment type="subunit">
    <text evidence="8">Associates with the 50S ribosomal subunit.</text>
</comment>
<evidence type="ECO:0000313" key="13">
    <source>
        <dbReference type="Proteomes" id="UP000704762"/>
    </source>
</evidence>
<evidence type="ECO:0000256" key="4">
    <source>
        <dbReference type="ARBA" id="ARBA00022737"/>
    </source>
</evidence>
<evidence type="ECO:0000313" key="12">
    <source>
        <dbReference type="EMBL" id="MBM7797226.1"/>
    </source>
</evidence>
<proteinExistence type="inferred from homology"/>
<evidence type="ECO:0000256" key="6">
    <source>
        <dbReference type="ARBA" id="ARBA00023134"/>
    </source>
</evidence>
<feature type="domain" description="EngA-type G" evidence="11">
    <location>
        <begin position="14"/>
        <end position="177"/>
    </location>
</feature>
<keyword evidence="5 8" id="KW-0547">Nucleotide-binding</keyword>
<evidence type="ECO:0000256" key="10">
    <source>
        <dbReference type="RuleBase" id="RU004481"/>
    </source>
</evidence>
<dbReference type="Pfam" id="PF01926">
    <property type="entry name" value="MMR_HSR1"/>
    <property type="match status" value="2"/>
</dbReference>
<dbReference type="PROSITE" id="PS51712">
    <property type="entry name" value="G_ENGA"/>
    <property type="match status" value="2"/>
</dbReference>
<dbReference type="PANTHER" id="PTHR43834">
    <property type="entry name" value="GTPASE DER"/>
    <property type="match status" value="1"/>
</dbReference>
<dbReference type="Proteomes" id="UP000704762">
    <property type="component" value="Unassembled WGS sequence"/>
</dbReference>
<dbReference type="EMBL" id="JAFBCF010000001">
    <property type="protein sequence ID" value="MBM7797226.1"/>
    <property type="molecule type" value="Genomic_DNA"/>
</dbReference>
<keyword evidence="13" id="KW-1185">Reference proteome</keyword>
<dbReference type="InterPro" id="IPR003593">
    <property type="entry name" value="AAA+_ATPase"/>
</dbReference>